<proteinExistence type="predicted"/>
<keyword evidence="1" id="KW-0732">Signal</keyword>
<keyword evidence="3" id="KW-1185">Reference proteome</keyword>
<protein>
    <submittedName>
        <fullName evidence="2">Uncharacterized protein</fullName>
    </submittedName>
</protein>
<reference evidence="2 3" key="1">
    <citation type="submission" date="2016-10" db="EMBL/GenBank/DDBJ databases">
        <title>The genome of Paramicrosporidium saccamoebae is the missing link in understanding Cryptomycota and Microsporidia evolution.</title>
        <authorList>
            <person name="Quandt C.A."/>
            <person name="Beaudet D."/>
            <person name="Corsaro D."/>
            <person name="Michel R."/>
            <person name="Corradi N."/>
            <person name="James T."/>
        </authorList>
    </citation>
    <scope>NUCLEOTIDE SEQUENCE [LARGE SCALE GENOMIC DNA]</scope>
    <source>
        <strain evidence="2 3">KSL3</strain>
    </source>
</reference>
<sequence>MQLWTVVCFALACSVVSVSSSKVSYDDSAQRINLANEAKRISQIISRVRETIQSPDLAHEKNVHDHVRTLEHSIEELNEISTDLGILEDINEILVNYSTTTFEILLANKTVKECAEGLREWSLKYIPNTVEGKPHFKEDARKYMIRNRRFIFENLVSRLKSGLDMEEAFVMLAEDVTEWIFPDETKVDQSEEVN</sequence>
<evidence type="ECO:0000313" key="3">
    <source>
        <dbReference type="Proteomes" id="UP000240830"/>
    </source>
</evidence>
<gene>
    <name evidence="2" type="ORF">PSACC_00664</name>
</gene>
<feature type="chain" id="PRO_5014173397" evidence="1">
    <location>
        <begin position="21"/>
        <end position="194"/>
    </location>
</feature>
<organism evidence="2 3">
    <name type="scientific">Paramicrosporidium saccamoebae</name>
    <dbReference type="NCBI Taxonomy" id="1246581"/>
    <lineage>
        <taxon>Eukaryota</taxon>
        <taxon>Fungi</taxon>
        <taxon>Fungi incertae sedis</taxon>
        <taxon>Cryptomycota</taxon>
        <taxon>Cryptomycota incertae sedis</taxon>
        <taxon>Paramicrosporidium</taxon>
    </lineage>
</organism>
<evidence type="ECO:0000313" key="2">
    <source>
        <dbReference type="EMBL" id="PJF19520.1"/>
    </source>
</evidence>
<dbReference type="AlphaFoldDB" id="A0A2H9TPD1"/>
<name>A0A2H9TPD1_9FUNG</name>
<dbReference type="EMBL" id="MTSL01000054">
    <property type="protein sequence ID" value="PJF19520.1"/>
    <property type="molecule type" value="Genomic_DNA"/>
</dbReference>
<comment type="caution">
    <text evidence="2">The sequence shown here is derived from an EMBL/GenBank/DDBJ whole genome shotgun (WGS) entry which is preliminary data.</text>
</comment>
<accession>A0A2H9TPD1</accession>
<dbReference type="Proteomes" id="UP000240830">
    <property type="component" value="Unassembled WGS sequence"/>
</dbReference>
<feature type="signal peptide" evidence="1">
    <location>
        <begin position="1"/>
        <end position="20"/>
    </location>
</feature>
<evidence type="ECO:0000256" key="1">
    <source>
        <dbReference type="SAM" id="SignalP"/>
    </source>
</evidence>